<feature type="compositionally biased region" description="Basic residues" evidence="1">
    <location>
        <begin position="71"/>
        <end position="81"/>
    </location>
</feature>
<organism evidence="3 4">
    <name type="scientific">Portunus trituberculatus</name>
    <name type="common">Swimming crab</name>
    <name type="synonym">Neptunus trituberculatus</name>
    <dbReference type="NCBI Taxonomy" id="210409"/>
    <lineage>
        <taxon>Eukaryota</taxon>
        <taxon>Metazoa</taxon>
        <taxon>Ecdysozoa</taxon>
        <taxon>Arthropoda</taxon>
        <taxon>Crustacea</taxon>
        <taxon>Multicrustacea</taxon>
        <taxon>Malacostraca</taxon>
        <taxon>Eumalacostraca</taxon>
        <taxon>Eucarida</taxon>
        <taxon>Decapoda</taxon>
        <taxon>Pleocyemata</taxon>
        <taxon>Brachyura</taxon>
        <taxon>Eubrachyura</taxon>
        <taxon>Portunoidea</taxon>
        <taxon>Portunidae</taxon>
        <taxon>Portuninae</taxon>
        <taxon>Portunus</taxon>
    </lineage>
</organism>
<name>A0A5B7HGA2_PORTR</name>
<keyword evidence="4" id="KW-1185">Reference proteome</keyword>
<dbReference type="EMBL" id="VSRR010027640">
    <property type="protein sequence ID" value="MPC68307.1"/>
    <property type="molecule type" value="Genomic_DNA"/>
</dbReference>
<feature type="signal peptide" evidence="2">
    <location>
        <begin position="1"/>
        <end position="18"/>
    </location>
</feature>
<keyword evidence="2" id="KW-0732">Signal</keyword>
<proteinExistence type="predicted"/>
<evidence type="ECO:0000256" key="2">
    <source>
        <dbReference type="SAM" id="SignalP"/>
    </source>
</evidence>
<feature type="region of interest" description="Disordered" evidence="1">
    <location>
        <begin position="17"/>
        <end position="93"/>
    </location>
</feature>
<gene>
    <name evidence="3" type="ORF">E2C01_062506</name>
</gene>
<sequence length="93" mass="11000">MELSLLLYIVYGPAVLLAEGGRKEGRSSKIKEGKAEDEKTCPTEPKERSMTEKKTGKEEQDEEKMTDKDRTTKKRRRKEKRREREEEERGERK</sequence>
<comment type="caution">
    <text evidence="3">The sequence shown here is derived from an EMBL/GenBank/DDBJ whole genome shotgun (WGS) entry which is preliminary data.</text>
</comment>
<dbReference type="AlphaFoldDB" id="A0A5B7HGA2"/>
<reference evidence="3 4" key="1">
    <citation type="submission" date="2019-05" db="EMBL/GenBank/DDBJ databases">
        <title>Another draft genome of Portunus trituberculatus and its Hox gene families provides insights of decapod evolution.</title>
        <authorList>
            <person name="Jeong J.-H."/>
            <person name="Song I."/>
            <person name="Kim S."/>
            <person name="Choi T."/>
            <person name="Kim D."/>
            <person name="Ryu S."/>
            <person name="Kim W."/>
        </authorList>
    </citation>
    <scope>NUCLEOTIDE SEQUENCE [LARGE SCALE GENOMIC DNA]</scope>
    <source>
        <tissue evidence="3">Muscle</tissue>
    </source>
</reference>
<feature type="compositionally biased region" description="Basic and acidic residues" evidence="1">
    <location>
        <begin position="82"/>
        <end position="93"/>
    </location>
</feature>
<feature type="chain" id="PRO_5023074067" evidence="2">
    <location>
        <begin position="19"/>
        <end position="93"/>
    </location>
</feature>
<evidence type="ECO:0000256" key="1">
    <source>
        <dbReference type="SAM" id="MobiDB-lite"/>
    </source>
</evidence>
<dbReference type="Proteomes" id="UP000324222">
    <property type="component" value="Unassembled WGS sequence"/>
</dbReference>
<accession>A0A5B7HGA2</accession>
<evidence type="ECO:0000313" key="4">
    <source>
        <dbReference type="Proteomes" id="UP000324222"/>
    </source>
</evidence>
<evidence type="ECO:0000313" key="3">
    <source>
        <dbReference type="EMBL" id="MPC68307.1"/>
    </source>
</evidence>
<feature type="compositionally biased region" description="Basic and acidic residues" evidence="1">
    <location>
        <begin position="20"/>
        <end position="70"/>
    </location>
</feature>
<protein>
    <submittedName>
        <fullName evidence="3">Uncharacterized protein</fullName>
    </submittedName>
</protein>